<dbReference type="RefSeq" id="WP_140473624.1">
    <property type="nucleotide sequence ID" value="NZ_RCZD01000008.1"/>
</dbReference>
<name>A0A502GDF3_9GAMM</name>
<proteinExistence type="predicted"/>
<sequence length="178" mass="20649">MQLSPIYQALLKTLKTFTTHDQWVDSLSTLHAQEQDPQFPYKEIAFQLEMYLNETVTTSKTTELQAYLDHLESKIGENDQTAEVAELIGSLSFFDNIPEWALWLSSNQSRRVTHPALVAQAIHLKLKEFLMTPEANNERYETLKLYLWACESSLEKHGTYPEENREHLSQIIYLSQKG</sequence>
<evidence type="ECO:0000313" key="1">
    <source>
        <dbReference type="EMBL" id="TPG59894.1"/>
    </source>
</evidence>
<dbReference type="AlphaFoldDB" id="A0A502GDF3"/>
<evidence type="ECO:0000313" key="2">
    <source>
        <dbReference type="Proteomes" id="UP000317663"/>
    </source>
</evidence>
<keyword evidence="2" id="KW-1185">Reference proteome</keyword>
<protein>
    <submittedName>
        <fullName evidence="1">Uncharacterized protein</fullName>
    </submittedName>
</protein>
<dbReference type="Proteomes" id="UP000317663">
    <property type="component" value="Unassembled WGS sequence"/>
</dbReference>
<dbReference type="EMBL" id="RCZD01000008">
    <property type="protein sequence ID" value="TPG59894.1"/>
    <property type="molecule type" value="Genomic_DNA"/>
</dbReference>
<organism evidence="1 2">
    <name type="scientific">Ewingella americana</name>
    <dbReference type="NCBI Taxonomy" id="41202"/>
    <lineage>
        <taxon>Bacteria</taxon>
        <taxon>Pseudomonadati</taxon>
        <taxon>Pseudomonadota</taxon>
        <taxon>Gammaproteobacteria</taxon>
        <taxon>Enterobacterales</taxon>
        <taxon>Yersiniaceae</taxon>
        <taxon>Ewingella</taxon>
    </lineage>
</organism>
<accession>A0A502GDF3</accession>
<comment type="caution">
    <text evidence="1">The sequence shown here is derived from an EMBL/GenBank/DDBJ whole genome shotgun (WGS) entry which is preliminary data.</text>
</comment>
<gene>
    <name evidence="1" type="ORF">EAH77_15115</name>
</gene>
<reference evidence="1 2" key="1">
    <citation type="journal article" date="2019" name="Environ. Microbiol.">
        <title>Species interactions and distinct microbial communities in high Arctic permafrost affected cryosols are associated with the CH4 and CO2 gas fluxes.</title>
        <authorList>
            <person name="Altshuler I."/>
            <person name="Hamel J."/>
            <person name="Turney S."/>
            <person name="Magnuson E."/>
            <person name="Levesque R."/>
            <person name="Greer C."/>
            <person name="Whyte L.G."/>
        </authorList>
    </citation>
    <scope>NUCLEOTIDE SEQUENCE [LARGE SCALE GENOMIC DNA]</scope>
    <source>
        <strain evidence="1 2">E4</strain>
    </source>
</reference>